<dbReference type="InterPro" id="IPR020904">
    <property type="entry name" value="Sc_DH/Rdtase_CS"/>
</dbReference>
<dbReference type="NCBIfam" id="NF009466">
    <property type="entry name" value="PRK12826.1-2"/>
    <property type="match status" value="1"/>
</dbReference>
<evidence type="ECO:0000256" key="24">
    <source>
        <dbReference type="ARBA" id="ARBA00081419"/>
    </source>
</evidence>
<dbReference type="PRINTS" id="PR00081">
    <property type="entry name" value="GDHRDH"/>
</dbReference>
<evidence type="ECO:0000313" key="29">
    <source>
        <dbReference type="EMBL" id="TKS89110.1"/>
    </source>
</evidence>
<keyword evidence="9" id="KW-0560">Oxidoreductase</keyword>
<evidence type="ECO:0000256" key="7">
    <source>
        <dbReference type="ARBA" id="ARBA00022553"/>
    </source>
</evidence>
<evidence type="ECO:0000256" key="20">
    <source>
        <dbReference type="ARBA" id="ARBA00065174"/>
    </source>
</evidence>
<evidence type="ECO:0000256" key="27">
    <source>
        <dbReference type="ARBA" id="ARBA00083258"/>
    </source>
</evidence>
<name>A0A4U5VMK5_COLLU</name>
<comment type="similarity">
    <text evidence="4">Belongs to the short-chain dehydrogenases/reductases (SDR) family.</text>
</comment>
<dbReference type="EC" id="1.1.1.239" evidence="21"/>
<dbReference type="AlphaFoldDB" id="A0A4U5VMK5"/>
<sequence length="316" mass="33563">MAAATRLISRLALVTGGGSGIGRAVCQRFASEGASVVVADISEESANETLESLTSDLRGQGHMATVVDVSSKESVKKLVTSIQTRYFQPPSVCVNTAGITQDNFLLHMEEDQFDGVIQVNLKGSFLVTQAVAQALVACGAPKGSIITVGSIVGKVGNIGQVNYSASKAGVEGLTRTAAKELSRFGIRCNCVLPGFISTPMTDKVPEKVINKVEHTQMKSLVPLGRMGEPAEVADVCAFLASDDSRYVTGSSVEVTASRPKSVGYAVTETDVNNTTHIHKNGVYDTNLPVQMRQQRPVAERMTMTSLEEKQESSSSF</sequence>
<feature type="domain" description="Ketoreductase" evidence="28">
    <location>
        <begin position="10"/>
        <end position="196"/>
    </location>
</feature>
<evidence type="ECO:0000256" key="19">
    <source>
        <dbReference type="ARBA" id="ARBA00052680"/>
    </source>
</evidence>
<dbReference type="FunFam" id="3.40.50.720:FF:000231">
    <property type="entry name" value="Estradiol 17-beta-dehydrogenase 8"/>
    <property type="match status" value="1"/>
</dbReference>
<comment type="catalytic activity">
    <reaction evidence="17">
        <text>testosterone + NAD(+) = androst-4-ene-3,17-dione + NADH + H(+)</text>
        <dbReference type="Rhea" id="RHEA:14929"/>
        <dbReference type="ChEBI" id="CHEBI:15378"/>
        <dbReference type="ChEBI" id="CHEBI:16422"/>
        <dbReference type="ChEBI" id="CHEBI:17347"/>
        <dbReference type="ChEBI" id="CHEBI:57540"/>
        <dbReference type="ChEBI" id="CHEBI:57945"/>
        <dbReference type="EC" id="1.1.1.239"/>
    </reaction>
    <physiologicalReaction direction="left-to-right" evidence="17">
        <dbReference type="Rhea" id="RHEA:14930"/>
    </physiologicalReaction>
</comment>
<dbReference type="CDD" id="cd05333">
    <property type="entry name" value="BKR_SDR_c"/>
    <property type="match status" value="1"/>
</dbReference>
<dbReference type="GO" id="GO:0048038">
    <property type="term" value="F:quinone binding"/>
    <property type="evidence" value="ECO:0007669"/>
    <property type="project" value="TreeGrafter"/>
</dbReference>
<evidence type="ECO:0000256" key="14">
    <source>
        <dbReference type="ARBA" id="ARBA00024072"/>
    </source>
</evidence>
<evidence type="ECO:0000256" key="15">
    <source>
        <dbReference type="ARBA" id="ARBA00037929"/>
    </source>
</evidence>
<evidence type="ECO:0000256" key="18">
    <source>
        <dbReference type="ARBA" id="ARBA00050435"/>
    </source>
</evidence>
<evidence type="ECO:0000256" key="25">
    <source>
        <dbReference type="ARBA" id="ARBA00081936"/>
    </source>
</evidence>
<dbReference type="Proteomes" id="UP000298787">
    <property type="component" value="Chromosome 20"/>
</dbReference>
<evidence type="ECO:0000259" key="28">
    <source>
        <dbReference type="SMART" id="SM00822"/>
    </source>
</evidence>
<evidence type="ECO:0000256" key="8">
    <source>
        <dbReference type="ARBA" id="ARBA00022832"/>
    </source>
</evidence>
<keyword evidence="12" id="KW-0496">Mitochondrion</keyword>
<evidence type="ECO:0000256" key="1">
    <source>
        <dbReference type="ARBA" id="ARBA00004305"/>
    </source>
</evidence>
<evidence type="ECO:0000256" key="13">
    <source>
        <dbReference type="ARBA" id="ARBA00023160"/>
    </source>
</evidence>
<evidence type="ECO:0000256" key="4">
    <source>
        <dbReference type="ARBA" id="ARBA00006484"/>
    </source>
</evidence>
<evidence type="ECO:0000256" key="17">
    <source>
        <dbReference type="ARBA" id="ARBA00050232"/>
    </source>
</evidence>
<dbReference type="InterPro" id="IPR002347">
    <property type="entry name" value="SDR_fam"/>
</dbReference>
<keyword evidence="30" id="KW-1185">Reference proteome</keyword>
<evidence type="ECO:0000256" key="11">
    <source>
        <dbReference type="ARBA" id="ARBA00023098"/>
    </source>
</evidence>
<dbReference type="PRINTS" id="PR00080">
    <property type="entry name" value="SDRFAMILY"/>
</dbReference>
<dbReference type="GO" id="GO:0008210">
    <property type="term" value="P:estrogen metabolic process"/>
    <property type="evidence" value="ECO:0007669"/>
    <property type="project" value="UniProtKB-ARBA"/>
</dbReference>
<dbReference type="SMART" id="SM00822">
    <property type="entry name" value="PKS_KR"/>
    <property type="match status" value="1"/>
</dbReference>
<keyword evidence="6" id="KW-0444">Lipid biosynthesis</keyword>
<protein>
    <recommendedName>
        <fullName evidence="22">(3R)-3-hydroxyacyl-CoA dehydrogenase</fullName>
        <ecNumber evidence="21">1.1.1.239</ecNumber>
        <ecNumber evidence="14">1.1.1.62</ecNumber>
        <ecNumber evidence="5">1.1.1.n12</ecNumber>
    </recommendedName>
    <alternativeName>
        <fullName evidence="24">17-beta-hydroxysteroid dehydrogenase 8</fullName>
    </alternativeName>
    <alternativeName>
        <fullName evidence="23">3-ketoacyl-[acyl-carrier-protein] reductase alpha subunit</fullName>
    </alternativeName>
    <alternativeName>
        <fullName evidence="26">3-oxoacyl-[acyl-carrier-protein] reductase</fullName>
    </alternativeName>
    <alternativeName>
        <fullName evidence="27">Estradiol 17-beta-dehydrogenase 8</fullName>
    </alternativeName>
    <alternativeName>
        <fullName evidence="25">Testosterone 17-beta-dehydrogenase 8</fullName>
    </alternativeName>
</protein>
<comment type="pathway">
    <text evidence="2">Lipid metabolism; fatty acid biosynthesis.</text>
</comment>
<dbReference type="PANTHER" id="PTHR42760:SF83">
    <property type="entry name" value="(3R)-3-HYDROXYACYL-COA DEHYDROGENASE"/>
    <property type="match status" value="1"/>
</dbReference>
<dbReference type="InterPro" id="IPR036291">
    <property type="entry name" value="NAD(P)-bd_dom_sf"/>
</dbReference>
<evidence type="ECO:0000256" key="23">
    <source>
        <dbReference type="ARBA" id="ARBA00077835"/>
    </source>
</evidence>
<comment type="catalytic activity">
    <reaction evidence="16">
        <text>17beta-estradiol + NAD(+) = estrone + NADH + H(+)</text>
        <dbReference type="Rhea" id="RHEA:24612"/>
        <dbReference type="ChEBI" id="CHEBI:15378"/>
        <dbReference type="ChEBI" id="CHEBI:16469"/>
        <dbReference type="ChEBI" id="CHEBI:17263"/>
        <dbReference type="ChEBI" id="CHEBI:57540"/>
        <dbReference type="ChEBI" id="CHEBI:57945"/>
        <dbReference type="EC" id="1.1.1.62"/>
    </reaction>
    <physiologicalReaction direction="left-to-right" evidence="16">
        <dbReference type="Rhea" id="RHEA:24613"/>
    </physiologicalReaction>
    <physiologicalReaction direction="right-to-left" evidence="16">
        <dbReference type="Rhea" id="RHEA:24614"/>
    </physiologicalReaction>
</comment>
<evidence type="ECO:0000256" key="6">
    <source>
        <dbReference type="ARBA" id="ARBA00022516"/>
    </source>
</evidence>
<dbReference type="PROSITE" id="PS00061">
    <property type="entry name" value="ADH_SHORT"/>
    <property type="match status" value="1"/>
</dbReference>
<dbReference type="STRING" id="240159.A0A4U5VMK5"/>
<accession>A0A4U5VMK5</accession>
<comment type="subcellular location">
    <subcellularLocation>
        <location evidence="1">Mitochondrion matrix</location>
    </subcellularLocation>
</comment>
<comment type="subunit">
    <text evidence="20">Heterotetramer with CBR4; contains two molecules of HSD17B8 and CBR4.</text>
</comment>
<dbReference type="InterPro" id="IPR057326">
    <property type="entry name" value="KR_dom"/>
</dbReference>
<comment type="pathway">
    <text evidence="15">Steroid biosynthesis; estrogen biosynthesis.</text>
</comment>
<dbReference type="EMBL" id="CM014097">
    <property type="protein sequence ID" value="TKS89110.1"/>
    <property type="molecule type" value="Genomic_DNA"/>
</dbReference>
<evidence type="ECO:0000256" key="16">
    <source>
        <dbReference type="ARBA" id="ARBA00049069"/>
    </source>
</evidence>
<dbReference type="EC" id="1.1.1.n12" evidence="5"/>
<organism evidence="29 30">
    <name type="scientific">Collichthys lucidus</name>
    <name type="common">Big head croaker</name>
    <name type="synonym">Sciaena lucida</name>
    <dbReference type="NCBI Taxonomy" id="240159"/>
    <lineage>
        <taxon>Eukaryota</taxon>
        <taxon>Metazoa</taxon>
        <taxon>Chordata</taxon>
        <taxon>Craniata</taxon>
        <taxon>Vertebrata</taxon>
        <taxon>Euteleostomi</taxon>
        <taxon>Actinopterygii</taxon>
        <taxon>Neopterygii</taxon>
        <taxon>Teleostei</taxon>
        <taxon>Neoteleostei</taxon>
        <taxon>Acanthomorphata</taxon>
        <taxon>Eupercaria</taxon>
        <taxon>Sciaenidae</taxon>
        <taxon>Collichthys</taxon>
    </lineage>
</organism>
<evidence type="ECO:0000256" key="10">
    <source>
        <dbReference type="ARBA" id="ARBA00023027"/>
    </source>
</evidence>
<dbReference type="PANTHER" id="PTHR42760">
    <property type="entry name" value="SHORT-CHAIN DEHYDROGENASES/REDUCTASES FAMILY MEMBER"/>
    <property type="match status" value="1"/>
</dbReference>
<reference evidence="29 30" key="1">
    <citation type="submission" date="2019-01" db="EMBL/GenBank/DDBJ databases">
        <title>Genome Assembly of Collichthys lucidus.</title>
        <authorList>
            <person name="Cai M."/>
            <person name="Xiao S."/>
        </authorList>
    </citation>
    <scope>NUCLEOTIDE SEQUENCE [LARGE SCALE GENOMIC DNA]</scope>
    <source>
        <strain evidence="29">JT15FE1705JMU</strain>
        <tissue evidence="29">Muscle</tissue>
    </source>
</reference>
<evidence type="ECO:0000256" key="3">
    <source>
        <dbReference type="ARBA" id="ARBA00005198"/>
    </source>
</evidence>
<evidence type="ECO:0000256" key="9">
    <source>
        <dbReference type="ARBA" id="ARBA00023002"/>
    </source>
</evidence>
<evidence type="ECO:0000256" key="12">
    <source>
        <dbReference type="ARBA" id="ARBA00023128"/>
    </source>
</evidence>
<comment type="catalytic activity">
    <reaction evidence="19">
        <text>a (3R)-3-hydroxyacyl-CoA + NAD(+) = a 3-oxoacyl-CoA + NADH + H(+)</text>
        <dbReference type="Rhea" id="RHEA:32711"/>
        <dbReference type="ChEBI" id="CHEBI:15378"/>
        <dbReference type="ChEBI" id="CHEBI:57319"/>
        <dbReference type="ChEBI" id="CHEBI:57540"/>
        <dbReference type="ChEBI" id="CHEBI:57945"/>
        <dbReference type="ChEBI" id="CHEBI:90726"/>
        <dbReference type="EC" id="1.1.1.n12"/>
    </reaction>
    <physiologicalReaction direction="left-to-right" evidence="19">
        <dbReference type="Rhea" id="RHEA:32712"/>
    </physiologicalReaction>
</comment>
<dbReference type="GO" id="GO:0047035">
    <property type="term" value="F:testosterone dehydrogenase (NAD+) activity"/>
    <property type="evidence" value="ECO:0007669"/>
    <property type="project" value="UniProtKB-EC"/>
</dbReference>
<dbReference type="GO" id="GO:0005759">
    <property type="term" value="C:mitochondrial matrix"/>
    <property type="evidence" value="ECO:0007669"/>
    <property type="project" value="UniProtKB-SubCell"/>
</dbReference>
<dbReference type="GO" id="GO:0004303">
    <property type="term" value="F:estradiol 17-beta-dehydrogenase [NAD(P)+] activity"/>
    <property type="evidence" value="ECO:0007669"/>
    <property type="project" value="UniProtKB-EC"/>
</dbReference>
<keyword evidence="10" id="KW-0520">NAD</keyword>
<keyword evidence="8" id="KW-0276">Fatty acid metabolism</keyword>
<keyword evidence="11" id="KW-0443">Lipid metabolism</keyword>
<dbReference type="GO" id="GO:0006633">
    <property type="term" value="P:fatty acid biosynthetic process"/>
    <property type="evidence" value="ECO:0007669"/>
    <property type="project" value="UniProtKB-KW"/>
</dbReference>
<gene>
    <name evidence="29" type="ORF">D9C73_022459</name>
</gene>
<evidence type="ECO:0000256" key="21">
    <source>
        <dbReference type="ARBA" id="ARBA00066822"/>
    </source>
</evidence>
<evidence type="ECO:0000256" key="22">
    <source>
        <dbReference type="ARBA" id="ARBA00070911"/>
    </source>
</evidence>
<proteinExistence type="inferred from homology"/>
<evidence type="ECO:0000256" key="5">
    <source>
        <dbReference type="ARBA" id="ARBA00012456"/>
    </source>
</evidence>
<dbReference type="SUPFAM" id="SSF51735">
    <property type="entry name" value="NAD(P)-binding Rossmann-fold domains"/>
    <property type="match status" value="1"/>
</dbReference>
<dbReference type="Gene3D" id="3.40.50.720">
    <property type="entry name" value="NAD(P)-binding Rossmann-like Domain"/>
    <property type="match status" value="1"/>
</dbReference>
<comment type="catalytic activity">
    <reaction evidence="18">
        <text>17beta-hydroxy-5alpha-androstan-3-one + NAD(+) = 5alpha-androstan-3,17-dione + NADH + H(+)</text>
        <dbReference type="Rhea" id="RHEA:41992"/>
        <dbReference type="ChEBI" id="CHEBI:15378"/>
        <dbReference type="ChEBI" id="CHEBI:15994"/>
        <dbReference type="ChEBI" id="CHEBI:16330"/>
        <dbReference type="ChEBI" id="CHEBI:57540"/>
        <dbReference type="ChEBI" id="CHEBI:57945"/>
    </reaction>
    <physiologicalReaction direction="left-to-right" evidence="18">
        <dbReference type="Rhea" id="RHEA:41993"/>
    </physiologicalReaction>
</comment>
<evidence type="ECO:0000313" key="30">
    <source>
        <dbReference type="Proteomes" id="UP000298787"/>
    </source>
</evidence>
<comment type="pathway">
    <text evidence="3">Lipid metabolism; mitochondrial fatty acid beta-oxidation.</text>
</comment>
<dbReference type="Pfam" id="PF13561">
    <property type="entry name" value="adh_short_C2"/>
    <property type="match status" value="1"/>
</dbReference>
<evidence type="ECO:0000256" key="26">
    <source>
        <dbReference type="ARBA" id="ARBA00083097"/>
    </source>
</evidence>
<dbReference type="EC" id="1.1.1.62" evidence="14"/>
<evidence type="ECO:0000256" key="2">
    <source>
        <dbReference type="ARBA" id="ARBA00005194"/>
    </source>
</evidence>
<keyword evidence="7" id="KW-0597">Phosphoprotein</keyword>
<keyword evidence="13" id="KW-0275">Fatty acid biosynthesis</keyword>